<dbReference type="RefSeq" id="XP_022762553.1">
    <property type="nucleotide sequence ID" value="XM_022906818.1"/>
</dbReference>
<evidence type="ECO:0000313" key="13">
    <source>
        <dbReference type="RefSeq" id="XP_022762558.1"/>
    </source>
</evidence>
<keyword evidence="9 10" id="KW-0325">Glycoprotein</keyword>
<evidence type="ECO:0000313" key="12">
    <source>
        <dbReference type="RefSeq" id="XP_022762553.1"/>
    </source>
</evidence>
<evidence type="ECO:0000256" key="9">
    <source>
        <dbReference type="ARBA" id="ARBA00023180"/>
    </source>
</evidence>
<keyword evidence="3 10" id="KW-0489">Methyltransferase</keyword>
<dbReference type="SUPFAM" id="SSF53335">
    <property type="entry name" value="S-adenosyl-L-methionine-dependent methyltransferases"/>
    <property type="match status" value="2"/>
</dbReference>
<keyword evidence="5 10" id="KW-0812">Transmembrane</keyword>
<dbReference type="PANTHER" id="PTHR10108">
    <property type="entry name" value="SAM-DEPENDENT METHYLTRANSFERASE"/>
    <property type="match status" value="1"/>
</dbReference>
<comment type="similarity">
    <text evidence="2 10">Belongs to the methyltransferase superfamily.</text>
</comment>
<dbReference type="RefSeq" id="XP_022762558.1">
    <property type="nucleotide sequence ID" value="XM_022906823.1"/>
</dbReference>
<dbReference type="KEGG" id="dzi:111308488"/>
<accession>A0A6P6ACL5</accession>
<evidence type="ECO:0000256" key="1">
    <source>
        <dbReference type="ARBA" id="ARBA00004648"/>
    </source>
</evidence>
<dbReference type="OrthoDB" id="2013972at2759"/>
<dbReference type="AlphaFoldDB" id="A0A6P6ACL5"/>
<dbReference type="GO" id="GO:0005789">
    <property type="term" value="C:endoplasmic reticulum membrane"/>
    <property type="evidence" value="ECO:0007669"/>
    <property type="project" value="UniProtKB-SubCell"/>
</dbReference>
<reference evidence="12 13" key="1">
    <citation type="submission" date="2025-04" db="UniProtKB">
        <authorList>
            <consortium name="RefSeq"/>
        </authorList>
    </citation>
    <scope>IDENTIFICATION</scope>
    <source>
        <tissue evidence="12 13">Fruit stalk</tissue>
    </source>
</reference>
<dbReference type="GO" id="GO:0005768">
    <property type="term" value="C:endosome"/>
    <property type="evidence" value="ECO:0007669"/>
    <property type="project" value="TreeGrafter"/>
</dbReference>
<dbReference type="EC" id="2.1.1.-" evidence="10"/>
<dbReference type="RefSeq" id="XP_022762567.1">
    <property type="nucleotide sequence ID" value="XM_022906832.1"/>
</dbReference>
<evidence type="ECO:0000256" key="2">
    <source>
        <dbReference type="ARBA" id="ARBA00008361"/>
    </source>
</evidence>
<evidence type="ECO:0000256" key="3">
    <source>
        <dbReference type="ARBA" id="ARBA00022603"/>
    </source>
</evidence>
<dbReference type="Pfam" id="PF03141">
    <property type="entry name" value="Methyltransf_29"/>
    <property type="match status" value="1"/>
</dbReference>
<dbReference type="InterPro" id="IPR029063">
    <property type="entry name" value="SAM-dependent_MTases_sf"/>
</dbReference>
<evidence type="ECO:0000313" key="14">
    <source>
        <dbReference type="RefSeq" id="XP_022762567.1"/>
    </source>
</evidence>
<evidence type="ECO:0000256" key="7">
    <source>
        <dbReference type="ARBA" id="ARBA00022989"/>
    </source>
</evidence>
<dbReference type="PANTHER" id="PTHR10108:SF1058">
    <property type="entry name" value="METHYLTRANSFERASE PMT18-RELATED"/>
    <property type="match status" value="1"/>
</dbReference>
<proteinExistence type="inferred from homology"/>
<dbReference type="GO" id="GO:0032259">
    <property type="term" value="P:methylation"/>
    <property type="evidence" value="ECO:0007669"/>
    <property type="project" value="UniProtKB-KW"/>
</dbReference>
<name>A0A6P6ACL5_DURZI</name>
<keyword evidence="11" id="KW-1185">Reference proteome</keyword>
<dbReference type="Gene3D" id="3.40.50.150">
    <property type="entry name" value="Vaccinia Virus protein VP39"/>
    <property type="match status" value="1"/>
</dbReference>
<evidence type="ECO:0000256" key="8">
    <source>
        <dbReference type="ARBA" id="ARBA00023136"/>
    </source>
</evidence>
<evidence type="ECO:0000256" key="10">
    <source>
        <dbReference type="RuleBase" id="RU366043"/>
    </source>
</evidence>
<organism evidence="11 12">
    <name type="scientific">Durio zibethinus</name>
    <name type="common">Durian</name>
    <dbReference type="NCBI Taxonomy" id="66656"/>
    <lineage>
        <taxon>Eukaryota</taxon>
        <taxon>Viridiplantae</taxon>
        <taxon>Streptophyta</taxon>
        <taxon>Embryophyta</taxon>
        <taxon>Tracheophyta</taxon>
        <taxon>Spermatophyta</taxon>
        <taxon>Magnoliopsida</taxon>
        <taxon>eudicotyledons</taxon>
        <taxon>Gunneridae</taxon>
        <taxon>Pentapetalae</taxon>
        <taxon>rosids</taxon>
        <taxon>malvids</taxon>
        <taxon>Malvales</taxon>
        <taxon>Malvaceae</taxon>
        <taxon>Helicteroideae</taxon>
        <taxon>Durio</taxon>
    </lineage>
</organism>
<keyword evidence="8 10" id="KW-0472">Membrane</keyword>
<gene>
    <name evidence="12 13 14" type="primary">LOC111308488</name>
</gene>
<protein>
    <recommendedName>
        <fullName evidence="10">Methyltransferase</fullName>
        <ecNumber evidence="10">2.1.1.-</ecNumber>
    </recommendedName>
</protein>
<evidence type="ECO:0000256" key="4">
    <source>
        <dbReference type="ARBA" id="ARBA00022679"/>
    </source>
</evidence>
<dbReference type="GO" id="GO:0008168">
    <property type="term" value="F:methyltransferase activity"/>
    <property type="evidence" value="ECO:0007669"/>
    <property type="project" value="UniProtKB-UniRule"/>
</dbReference>
<keyword evidence="6 10" id="KW-0735">Signal-anchor</keyword>
<dbReference type="Proteomes" id="UP000515121">
    <property type="component" value="Unplaced"/>
</dbReference>
<dbReference type="GeneID" id="111308488"/>
<keyword evidence="4 10" id="KW-0808">Transferase</keyword>
<evidence type="ECO:0000313" key="11">
    <source>
        <dbReference type="Proteomes" id="UP000515121"/>
    </source>
</evidence>
<keyword evidence="7 10" id="KW-1133">Transmembrane helix</keyword>
<comment type="subcellular location">
    <subcellularLocation>
        <location evidence="1">Endoplasmic reticulum membrane</location>
        <topology evidence="1">Single-pass type II membrane protein</topology>
    </subcellularLocation>
    <subcellularLocation>
        <location evidence="10">Membrane</location>
        <topology evidence="10">Single-pass type II membrane protein</topology>
    </subcellularLocation>
</comment>
<dbReference type="GO" id="GO:0005802">
    <property type="term" value="C:trans-Golgi network"/>
    <property type="evidence" value="ECO:0007669"/>
    <property type="project" value="TreeGrafter"/>
</dbReference>
<feature type="transmembrane region" description="Helical" evidence="10">
    <location>
        <begin position="21"/>
        <end position="40"/>
    </location>
</feature>
<evidence type="ECO:0000256" key="5">
    <source>
        <dbReference type="ARBA" id="ARBA00022692"/>
    </source>
</evidence>
<sequence length="630" mass="71767">MAKEYSGSPKHHQLETKGKRLTWILGVSGLCILFYVLGAWQNTSTPTSRSDVYTRVGCDTNATTSEKGNAAVNPSSTNLDFASHHQVELDSSKTVSQFPPCDMSFSEYTPCQDKVRGRKFDRNMMKYRERHCPTKEELLLCLIPAPPKYKTPFKWPQSRDYAWYDNIPHRELSIEKAIQNWIQVEGDRFRFLGGGTMFPRGADAYIDDIGKLIPLTDGTIRTAVDTGCGVASFSAYLLKRNVLTMSFAPRDTHEAQVQFALERGVPAMIGIMGSQRLPYPARAFDLAHCSRCLIPWQNYDGLYLTEVDRILRPGGYWVLSGPPIHWKKYWRGWERTQEDLKQEQDAIEDVAKRLCWKKVIEQNDLSVWQKPINHVECIESKKVLKTPHICKSDDPDTAWYRNLEACITPLPEVNSSDDVAGGAIEKWSERAFAVPPRISSGSIPGVSAEKFKEDNELWKERVAHYKRIISPLSTGRYRNILDMNAYLGGFAAAVLKYPVWVMNVVPANSDHNTLGVIYERGLIGTYQDWCEAFSTYPRTYDLIHASGLFSIYQDRCDITYILLEMDRILRPEGAVIFRDTVDLLVKVKSITDGMRWKSQIMDHESGPFNPEKILVSVKTYWTGEATPKQL</sequence>
<dbReference type="FunFam" id="3.40.50.150:FF:000123">
    <property type="entry name" value="Putative methyltransferase PMT15"/>
    <property type="match status" value="1"/>
</dbReference>
<dbReference type="InterPro" id="IPR004159">
    <property type="entry name" value="Put_SAM_MeTrfase"/>
</dbReference>
<evidence type="ECO:0000256" key="6">
    <source>
        <dbReference type="ARBA" id="ARBA00022968"/>
    </source>
</evidence>